<evidence type="ECO:0008006" key="5">
    <source>
        <dbReference type="Google" id="ProtNLM"/>
    </source>
</evidence>
<reference evidence="3 4" key="1">
    <citation type="submission" date="2020-08" db="EMBL/GenBank/DDBJ databases">
        <title>Draft genome sequencing of an Anaerocolumna strain isolated from anoxic soil subjected to BSD treatment.</title>
        <authorList>
            <person name="Uek A."/>
            <person name="Tonouchi A."/>
        </authorList>
    </citation>
    <scope>NUCLEOTIDE SEQUENCE [LARGE SCALE GENOMIC DNA]</scope>
    <source>
        <strain evidence="3 4">CTTW</strain>
    </source>
</reference>
<keyword evidence="2" id="KW-0812">Transmembrane</keyword>
<name>A0A7I8DT08_9FIRM</name>
<dbReference type="EMBL" id="AP023368">
    <property type="protein sequence ID" value="BCJ99426.1"/>
    <property type="molecule type" value="Genomic_DNA"/>
</dbReference>
<evidence type="ECO:0000256" key="2">
    <source>
        <dbReference type="SAM" id="Phobius"/>
    </source>
</evidence>
<reference evidence="3 4" key="2">
    <citation type="submission" date="2020-08" db="EMBL/GenBank/DDBJ databases">
        <authorList>
            <person name="Ueki A."/>
            <person name="Tonouchi A."/>
        </authorList>
    </citation>
    <scope>NUCLEOTIDE SEQUENCE [LARGE SCALE GENOMIC DNA]</scope>
    <source>
        <strain evidence="3 4">CTTW</strain>
    </source>
</reference>
<dbReference type="AlphaFoldDB" id="A0A7I8DT08"/>
<dbReference type="Pfam" id="PF22564">
    <property type="entry name" value="HAAS"/>
    <property type="match status" value="1"/>
</dbReference>
<dbReference type="KEGG" id="acht:bsdcttw_24670"/>
<dbReference type="RefSeq" id="WP_185255196.1">
    <property type="nucleotide sequence ID" value="NZ_AP023368.1"/>
</dbReference>
<accession>A0A7I8DT08</accession>
<feature type="transmembrane region" description="Helical" evidence="2">
    <location>
        <begin position="205"/>
        <end position="230"/>
    </location>
</feature>
<gene>
    <name evidence="3" type="ORF">bsdcttw_24670</name>
</gene>
<evidence type="ECO:0000256" key="1">
    <source>
        <dbReference type="SAM" id="MobiDB-lite"/>
    </source>
</evidence>
<dbReference type="Proteomes" id="UP000515703">
    <property type="component" value="Chromosome"/>
</dbReference>
<keyword evidence="2" id="KW-1133">Transmembrane helix</keyword>
<feature type="region of interest" description="Disordered" evidence="1">
    <location>
        <begin position="83"/>
        <end position="103"/>
    </location>
</feature>
<feature type="transmembrane region" description="Helical" evidence="2">
    <location>
        <begin position="141"/>
        <end position="169"/>
    </location>
</feature>
<feature type="compositionally biased region" description="Basic and acidic residues" evidence="1">
    <location>
        <begin position="83"/>
        <end position="99"/>
    </location>
</feature>
<evidence type="ECO:0000313" key="4">
    <source>
        <dbReference type="Proteomes" id="UP000515703"/>
    </source>
</evidence>
<evidence type="ECO:0000313" key="3">
    <source>
        <dbReference type="EMBL" id="BCJ99426.1"/>
    </source>
</evidence>
<protein>
    <recommendedName>
        <fullName evidence="5">DUF1700 domain-containing protein</fullName>
    </recommendedName>
</protein>
<proteinExistence type="predicted"/>
<feature type="transmembrane region" description="Helical" evidence="2">
    <location>
        <begin position="175"/>
        <end position="198"/>
    </location>
</feature>
<keyword evidence="4" id="KW-1185">Reference proteome</keyword>
<organism evidence="3 4">
    <name type="scientific">Anaerocolumna chitinilytica</name>
    <dbReference type="NCBI Taxonomy" id="1727145"/>
    <lineage>
        <taxon>Bacteria</taxon>
        <taxon>Bacillati</taxon>
        <taxon>Bacillota</taxon>
        <taxon>Clostridia</taxon>
        <taxon>Lachnospirales</taxon>
        <taxon>Lachnospiraceae</taxon>
        <taxon>Anaerocolumna</taxon>
    </lineage>
</organism>
<keyword evidence="2" id="KW-0472">Membrane</keyword>
<sequence>MTRIEFIRELERLLFNIPAEERREAIEFYENYFEEAGNEEEEKVITELGSPADIAEIIKKSLDYGNNDSGYFSEDGYHETESVKKNLPTFEKRKNEYNDQRQNTDSGFAQDYRRYQEEKNRNVRYEKEEYQQKKKPVNIPLLIILILFALPIGLPIAMTILCIFLTVIIAVASIWLAFAAVAVALFFAGTAIIVVGLIQFTSIPALGISMAGGGLIVLGIGLLFTIAAVWTAGKALPAVIGWIKEVFRSIFRRRRAYA</sequence>